<reference evidence="2" key="1">
    <citation type="submission" date="2022-11" db="EMBL/GenBank/DDBJ databases">
        <authorList>
            <person name="Petersen C."/>
        </authorList>
    </citation>
    <scope>NUCLEOTIDE SEQUENCE</scope>
    <source>
        <strain evidence="2">IBT 30069</strain>
    </source>
</reference>
<keyword evidence="3" id="KW-1185">Reference proteome</keyword>
<evidence type="ECO:0000313" key="2">
    <source>
        <dbReference type="EMBL" id="KAJ5113256.1"/>
    </source>
</evidence>
<comment type="caution">
    <text evidence="2">The sequence shown here is derived from an EMBL/GenBank/DDBJ whole genome shotgun (WGS) entry which is preliminary data.</text>
</comment>
<dbReference type="AlphaFoldDB" id="A0A9W9G738"/>
<evidence type="ECO:0000313" key="3">
    <source>
        <dbReference type="Proteomes" id="UP001149165"/>
    </source>
</evidence>
<reference evidence="2" key="2">
    <citation type="journal article" date="2023" name="IMA Fungus">
        <title>Comparative genomic study of the Penicillium genus elucidates a diverse pangenome and 15 lateral gene transfer events.</title>
        <authorList>
            <person name="Petersen C."/>
            <person name="Sorensen T."/>
            <person name="Nielsen M.R."/>
            <person name="Sondergaard T.E."/>
            <person name="Sorensen J.L."/>
            <person name="Fitzpatrick D.A."/>
            <person name="Frisvad J.C."/>
            <person name="Nielsen K.L."/>
        </authorList>
    </citation>
    <scope>NUCLEOTIDE SEQUENCE</scope>
    <source>
        <strain evidence="2">IBT 30069</strain>
    </source>
</reference>
<dbReference type="EMBL" id="JAPQKH010000002">
    <property type="protein sequence ID" value="KAJ5113256.1"/>
    <property type="molecule type" value="Genomic_DNA"/>
</dbReference>
<feature type="compositionally biased region" description="Low complexity" evidence="1">
    <location>
        <begin position="9"/>
        <end position="26"/>
    </location>
</feature>
<dbReference type="Proteomes" id="UP001149165">
    <property type="component" value="Unassembled WGS sequence"/>
</dbReference>
<accession>A0A9W9G738</accession>
<evidence type="ECO:0000256" key="1">
    <source>
        <dbReference type="SAM" id="MobiDB-lite"/>
    </source>
</evidence>
<dbReference type="OrthoDB" id="10589003at2759"/>
<name>A0A9W9G738_9EURO</name>
<proteinExistence type="predicted"/>
<feature type="compositionally biased region" description="Basic and acidic residues" evidence="1">
    <location>
        <begin position="27"/>
        <end position="41"/>
    </location>
</feature>
<organism evidence="2 3">
    <name type="scientific">Penicillium angulare</name>
    <dbReference type="NCBI Taxonomy" id="116970"/>
    <lineage>
        <taxon>Eukaryota</taxon>
        <taxon>Fungi</taxon>
        <taxon>Dikarya</taxon>
        <taxon>Ascomycota</taxon>
        <taxon>Pezizomycotina</taxon>
        <taxon>Eurotiomycetes</taxon>
        <taxon>Eurotiomycetidae</taxon>
        <taxon>Eurotiales</taxon>
        <taxon>Aspergillaceae</taxon>
        <taxon>Penicillium</taxon>
    </lineage>
</organism>
<gene>
    <name evidence="2" type="ORF">N7456_001790</name>
</gene>
<sequence>MAHTQTAVSDASQTAQISSSTTTQTSDQDRRPTIARSSEYDRTLANVDSMANLEQHANPEIADIIVKMDAKRKFLVESVQALSTPEAHYILALDRYVAFKKWELESTLQKAGNELDAYYNSQTNDQQVKLRHLVAKAALQYIADV</sequence>
<protein>
    <submittedName>
        <fullName evidence="2">Uncharacterized protein</fullName>
    </submittedName>
</protein>
<feature type="region of interest" description="Disordered" evidence="1">
    <location>
        <begin position="1"/>
        <end position="41"/>
    </location>
</feature>